<dbReference type="EMBL" id="FNLC01000002">
    <property type="protein sequence ID" value="SDR12322.1"/>
    <property type="molecule type" value="Genomic_DNA"/>
</dbReference>
<evidence type="ECO:0000313" key="1">
    <source>
        <dbReference type="EMBL" id="SDR12322.1"/>
    </source>
</evidence>
<dbReference type="Proteomes" id="UP000198848">
    <property type="component" value="Unassembled WGS sequence"/>
</dbReference>
<sequence length="235" mass="27681">MNLCKRGRLFWVKGWGLPRRKIDELGQQRVLELAHATKARLRPDKYTPISPYRYIKIKPSRVSYVQTLPVNHPLAEHRGRFYKYSPGRIISGEWDQKITPIEKVPLFTGLREHFVEGKDWEETILHPERYEIDHPNLSERYHEYTLDEFHERCEYLDELYYSLQESGYVVPDKRSALDELAVNVGRNGQFIRNSEGIHRLVLAKLLDLDHIFARIHVVHPEVVTESQSNLQTKPG</sequence>
<evidence type="ECO:0000313" key="2">
    <source>
        <dbReference type="Proteomes" id="UP000198848"/>
    </source>
</evidence>
<gene>
    <name evidence="1" type="ORF">SAMN04489842_2422</name>
</gene>
<dbReference type="STRING" id="1095778.SAMN04489842_2422"/>
<accession>A0A1H1GG85</accession>
<dbReference type="RefSeq" id="WP_139169283.1">
    <property type="nucleotide sequence ID" value="NZ_FNLC01000002.1"/>
</dbReference>
<keyword evidence="2" id="KW-1185">Reference proteome</keyword>
<proteinExistence type="predicted"/>
<evidence type="ECO:0008006" key="3">
    <source>
        <dbReference type="Google" id="ProtNLM"/>
    </source>
</evidence>
<protein>
    <recommendedName>
        <fullName evidence="3">ParB-like nuclease domain-containing protein</fullName>
    </recommendedName>
</protein>
<organism evidence="1 2">
    <name type="scientific">Natronobacterium texcoconense</name>
    <dbReference type="NCBI Taxonomy" id="1095778"/>
    <lineage>
        <taxon>Archaea</taxon>
        <taxon>Methanobacteriati</taxon>
        <taxon>Methanobacteriota</taxon>
        <taxon>Stenosarchaea group</taxon>
        <taxon>Halobacteria</taxon>
        <taxon>Halobacteriales</taxon>
        <taxon>Natrialbaceae</taxon>
        <taxon>Natronobacterium</taxon>
    </lineage>
</organism>
<name>A0A1H1GG85_NATTX</name>
<reference evidence="2" key="1">
    <citation type="submission" date="2016-10" db="EMBL/GenBank/DDBJ databases">
        <authorList>
            <person name="Varghese N."/>
            <person name="Submissions S."/>
        </authorList>
    </citation>
    <scope>NUCLEOTIDE SEQUENCE [LARGE SCALE GENOMIC DNA]</scope>
    <source>
        <strain evidence="2">DSM 24767</strain>
    </source>
</reference>
<dbReference type="AlphaFoldDB" id="A0A1H1GG85"/>
<dbReference type="OrthoDB" id="197906at2157"/>